<reference evidence="10 11" key="1">
    <citation type="submission" date="2020-04" db="EMBL/GenBank/DDBJ databases">
        <title>Knoellia sp. isolate from air conditioner.</title>
        <authorList>
            <person name="Chea S."/>
            <person name="Kim D.-U."/>
        </authorList>
    </citation>
    <scope>NUCLEOTIDE SEQUENCE [LARGE SCALE GENOMIC DNA]</scope>
    <source>
        <strain evidence="10 11">DB2414S</strain>
    </source>
</reference>
<keyword evidence="4 7" id="KW-1133">Transmembrane helix</keyword>
<evidence type="ECO:0000256" key="4">
    <source>
        <dbReference type="ARBA" id="ARBA00022989"/>
    </source>
</evidence>
<evidence type="ECO:0000256" key="7">
    <source>
        <dbReference type="SAM" id="Phobius"/>
    </source>
</evidence>
<comment type="caution">
    <text evidence="10">The sequence shown here is derived from an EMBL/GenBank/DDBJ whole genome shotgun (WGS) entry which is preliminary data.</text>
</comment>
<keyword evidence="3 7" id="KW-0812">Transmembrane</keyword>
<dbReference type="InterPro" id="IPR051791">
    <property type="entry name" value="Pra-immunoreactive"/>
</dbReference>
<protein>
    <submittedName>
        <fullName evidence="10">RDD family protein</fullName>
    </submittedName>
</protein>
<feature type="domain" description="DUF2510" evidence="9">
    <location>
        <begin position="7"/>
        <end position="38"/>
    </location>
</feature>
<evidence type="ECO:0000256" key="3">
    <source>
        <dbReference type="ARBA" id="ARBA00022692"/>
    </source>
</evidence>
<feature type="compositionally biased region" description="Polar residues" evidence="6">
    <location>
        <begin position="52"/>
        <end position="67"/>
    </location>
</feature>
<dbReference type="PANTHER" id="PTHR36115">
    <property type="entry name" value="PROLINE-RICH ANTIGEN HOMOLOG-RELATED"/>
    <property type="match status" value="1"/>
</dbReference>
<evidence type="ECO:0000256" key="2">
    <source>
        <dbReference type="ARBA" id="ARBA00022475"/>
    </source>
</evidence>
<feature type="compositionally biased region" description="Low complexity" evidence="6">
    <location>
        <begin position="72"/>
        <end position="102"/>
    </location>
</feature>
<evidence type="ECO:0000313" key="10">
    <source>
        <dbReference type="EMBL" id="NNM46180.1"/>
    </source>
</evidence>
<dbReference type="Proteomes" id="UP000588586">
    <property type="component" value="Unassembled WGS sequence"/>
</dbReference>
<evidence type="ECO:0000313" key="11">
    <source>
        <dbReference type="Proteomes" id="UP000588586"/>
    </source>
</evidence>
<evidence type="ECO:0000256" key="6">
    <source>
        <dbReference type="SAM" id="MobiDB-lite"/>
    </source>
</evidence>
<feature type="transmembrane region" description="Helical" evidence="7">
    <location>
        <begin position="243"/>
        <end position="265"/>
    </location>
</feature>
<evidence type="ECO:0000256" key="1">
    <source>
        <dbReference type="ARBA" id="ARBA00004651"/>
    </source>
</evidence>
<dbReference type="EMBL" id="JABEPQ010000002">
    <property type="protein sequence ID" value="NNM46180.1"/>
    <property type="molecule type" value="Genomic_DNA"/>
</dbReference>
<feature type="region of interest" description="Disordered" evidence="6">
    <location>
        <begin position="31"/>
        <end position="120"/>
    </location>
</feature>
<feature type="transmembrane region" description="Helical" evidence="7">
    <location>
        <begin position="190"/>
        <end position="209"/>
    </location>
</feature>
<keyword evidence="11" id="KW-1185">Reference proteome</keyword>
<feature type="transmembrane region" description="Helical" evidence="7">
    <location>
        <begin position="130"/>
        <end position="153"/>
    </location>
</feature>
<feature type="domain" description="RDD" evidence="8">
    <location>
        <begin position="124"/>
        <end position="287"/>
    </location>
</feature>
<dbReference type="RefSeq" id="WP_171244076.1">
    <property type="nucleotide sequence ID" value="NZ_JABEPQ010000002.1"/>
</dbReference>
<keyword evidence="5 7" id="KW-0472">Membrane</keyword>
<sequence length="299" mass="32839">METPTSPGWYDDPEDAEQLRYFDGVVWTAHKQPRTTRRAQPVADANQPGHGAQSTQHGASPQANPQFPGTPTPNTWNTPTPPQQQWGQQPGQPQQQWQQAPQYGGSQFGQQWGAPATPDGQPLASYGQRVGAFIIDWILQFVLGLVFGGYFLWTAMADYMRGAIDMANQVETGTQPDIQSLIQRVDAGALMVYSIIGIAVFFLYQWCFLKRSGQTPGKAVCNISVRELERPGVPSSGAVLRRVGAAVALFVLQALPLLGFLGFIGRVLDLLWPSWDQQRQALHDKAGGTVVVVGKQRRD</sequence>
<proteinExistence type="predicted"/>
<dbReference type="PANTHER" id="PTHR36115:SF4">
    <property type="entry name" value="MEMBRANE PROTEIN"/>
    <property type="match status" value="1"/>
</dbReference>
<organism evidence="10 11">
    <name type="scientific">Knoellia koreensis</name>
    <dbReference type="NCBI Taxonomy" id="2730921"/>
    <lineage>
        <taxon>Bacteria</taxon>
        <taxon>Bacillati</taxon>
        <taxon>Actinomycetota</taxon>
        <taxon>Actinomycetes</taxon>
        <taxon>Micrococcales</taxon>
        <taxon>Intrasporangiaceae</taxon>
        <taxon>Knoellia</taxon>
    </lineage>
</organism>
<dbReference type="Pfam" id="PF06271">
    <property type="entry name" value="RDD"/>
    <property type="match status" value="1"/>
</dbReference>
<dbReference type="GO" id="GO:0005886">
    <property type="term" value="C:plasma membrane"/>
    <property type="evidence" value="ECO:0007669"/>
    <property type="project" value="UniProtKB-SubCell"/>
</dbReference>
<name>A0A849H8K4_9MICO</name>
<dbReference type="InterPro" id="IPR010432">
    <property type="entry name" value="RDD"/>
</dbReference>
<evidence type="ECO:0000259" key="8">
    <source>
        <dbReference type="Pfam" id="PF06271"/>
    </source>
</evidence>
<accession>A0A849H8K4</accession>
<keyword evidence="2" id="KW-1003">Cell membrane</keyword>
<comment type="subcellular location">
    <subcellularLocation>
        <location evidence="1">Cell membrane</location>
        <topology evidence="1">Multi-pass membrane protein</topology>
    </subcellularLocation>
</comment>
<evidence type="ECO:0000259" key="9">
    <source>
        <dbReference type="Pfam" id="PF10708"/>
    </source>
</evidence>
<dbReference type="AlphaFoldDB" id="A0A849H8K4"/>
<evidence type="ECO:0000256" key="5">
    <source>
        <dbReference type="ARBA" id="ARBA00023136"/>
    </source>
</evidence>
<dbReference type="InterPro" id="IPR018929">
    <property type="entry name" value="DUF2510"/>
</dbReference>
<dbReference type="Pfam" id="PF10708">
    <property type="entry name" value="DUF2510"/>
    <property type="match status" value="1"/>
</dbReference>
<gene>
    <name evidence="10" type="ORF">HJG52_09200</name>
</gene>